<organism evidence="2 3">
    <name type="scientific">Thiohalomonas denitrificans</name>
    <dbReference type="NCBI Taxonomy" id="415747"/>
    <lineage>
        <taxon>Bacteria</taxon>
        <taxon>Pseudomonadati</taxon>
        <taxon>Pseudomonadota</taxon>
        <taxon>Gammaproteobacteria</taxon>
        <taxon>Thiohalomonadales</taxon>
        <taxon>Thiohalomonadaceae</taxon>
        <taxon>Thiohalomonas</taxon>
    </lineage>
</organism>
<dbReference type="RefSeq" id="WP_092994056.1">
    <property type="nucleotide sequence ID" value="NZ_FMWD01000003.1"/>
</dbReference>
<keyword evidence="1" id="KW-0175">Coiled coil</keyword>
<dbReference type="Proteomes" id="UP000199648">
    <property type="component" value="Unassembled WGS sequence"/>
</dbReference>
<name>A0A1G5Q2W9_9GAMM</name>
<feature type="coiled-coil region" evidence="1">
    <location>
        <begin position="6"/>
        <end position="62"/>
    </location>
</feature>
<evidence type="ECO:0000313" key="3">
    <source>
        <dbReference type="Proteomes" id="UP000199648"/>
    </source>
</evidence>
<evidence type="ECO:0000313" key="2">
    <source>
        <dbReference type="EMBL" id="SCZ56012.1"/>
    </source>
</evidence>
<dbReference type="EMBL" id="FMWD01000003">
    <property type="protein sequence ID" value="SCZ56012.1"/>
    <property type="molecule type" value="Genomic_DNA"/>
</dbReference>
<dbReference type="AlphaFoldDB" id="A0A1G5Q2W9"/>
<proteinExistence type="predicted"/>
<reference evidence="2 3" key="1">
    <citation type="submission" date="2016-10" db="EMBL/GenBank/DDBJ databases">
        <authorList>
            <person name="de Groot N.N."/>
        </authorList>
    </citation>
    <scope>NUCLEOTIDE SEQUENCE [LARGE SCALE GENOMIC DNA]</scope>
    <source>
        <strain evidence="2 3">HLD2</strain>
    </source>
</reference>
<gene>
    <name evidence="2" type="ORF">SAMN03097708_01246</name>
</gene>
<sequence length="98" mass="11716">MQEKAIQRLENQLDGWEHRINELEAELDRIGPRTRSRYFRDVQELKERRDAAKSRLSQLRLKQAESWEEENLQAGIIRVFDDIGCRVNRLVSKVSRTH</sequence>
<accession>A0A1G5Q2W9</accession>
<evidence type="ECO:0000256" key="1">
    <source>
        <dbReference type="SAM" id="Coils"/>
    </source>
</evidence>
<protein>
    <submittedName>
        <fullName evidence="2">Uncharacterized protein</fullName>
    </submittedName>
</protein>
<keyword evidence="3" id="KW-1185">Reference proteome</keyword>